<dbReference type="OrthoDB" id="9814591at2"/>
<dbReference type="Pfam" id="PF02618">
    <property type="entry name" value="YceG"/>
    <property type="match status" value="1"/>
</dbReference>
<comment type="caution">
    <text evidence="9">The sequence shown here is derived from an EMBL/GenBank/DDBJ whole genome shotgun (WGS) entry which is preliminary data.</text>
</comment>
<keyword evidence="3 7" id="KW-1133">Transmembrane helix</keyword>
<dbReference type="InterPro" id="IPR003770">
    <property type="entry name" value="MLTG-like"/>
</dbReference>
<dbReference type="GO" id="GO:0008932">
    <property type="term" value="F:lytic endotransglycosylase activity"/>
    <property type="evidence" value="ECO:0007669"/>
    <property type="project" value="UniProtKB-UniRule"/>
</dbReference>
<dbReference type="AlphaFoldDB" id="A0A0L8MZF1"/>
<comment type="similarity">
    <text evidence="7">Belongs to the transglycosylase MltG family.</text>
</comment>
<evidence type="ECO:0000256" key="4">
    <source>
        <dbReference type="ARBA" id="ARBA00023136"/>
    </source>
</evidence>
<keyword evidence="6 7" id="KW-0961">Cell wall biogenesis/degradation</keyword>
<dbReference type="Gene3D" id="3.30.1490.480">
    <property type="entry name" value="Endolytic murein transglycosylase"/>
    <property type="match status" value="1"/>
</dbReference>
<evidence type="ECO:0000256" key="5">
    <source>
        <dbReference type="ARBA" id="ARBA00023239"/>
    </source>
</evidence>
<dbReference type="GO" id="GO:0071555">
    <property type="term" value="P:cell wall organization"/>
    <property type="evidence" value="ECO:0007669"/>
    <property type="project" value="UniProtKB-KW"/>
</dbReference>
<feature type="compositionally biased region" description="Acidic residues" evidence="8">
    <location>
        <begin position="200"/>
        <end position="209"/>
    </location>
</feature>
<evidence type="ECO:0000256" key="6">
    <source>
        <dbReference type="ARBA" id="ARBA00023316"/>
    </source>
</evidence>
<evidence type="ECO:0000256" key="1">
    <source>
        <dbReference type="ARBA" id="ARBA00022475"/>
    </source>
</evidence>
<accession>A0A0L8MZF1</accession>
<comment type="catalytic activity">
    <reaction evidence="7">
        <text>a peptidoglycan chain = a peptidoglycan chain with N-acetyl-1,6-anhydromuramyl-[peptide] at the reducing end + a peptidoglycan chain with N-acetylglucosamine at the non-reducing end.</text>
        <dbReference type="EC" id="4.2.2.29"/>
    </reaction>
</comment>
<dbReference type="HAMAP" id="MF_02065">
    <property type="entry name" value="MltG"/>
    <property type="match status" value="1"/>
</dbReference>
<dbReference type="RefSeq" id="WP_053169512.1">
    <property type="nucleotide sequence ID" value="NZ_LGUV01000072.1"/>
</dbReference>
<feature type="compositionally biased region" description="Polar residues" evidence="8">
    <location>
        <begin position="141"/>
        <end position="154"/>
    </location>
</feature>
<feature type="transmembrane region" description="Helical" evidence="7">
    <location>
        <begin position="246"/>
        <end position="269"/>
    </location>
</feature>
<feature type="site" description="Important for catalytic activity" evidence="7">
    <location>
        <position position="477"/>
    </location>
</feature>
<organism evidence="9 10">
    <name type="scientific">Streptomyces virginiae</name>
    <name type="common">Streptomyces cinnamonensis</name>
    <dbReference type="NCBI Taxonomy" id="1961"/>
    <lineage>
        <taxon>Bacteria</taxon>
        <taxon>Bacillati</taxon>
        <taxon>Actinomycetota</taxon>
        <taxon>Actinomycetes</taxon>
        <taxon>Kitasatosporales</taxon>
        <taxon>Streptomycetaceae</taxon>
        <taxon>Streptomyces</taxon>
    </lineage>
</organism>
<keyword evidence="1 7" id="KW-1003">Cell membrane</keyword>
<dbReference type="EC" id="4.2.2.29" evidence="7"/>
<evidence type="ECO:0000256" key="8">
    <source>
        <dbReference type="SAM" id="MobiDB-lite"/>
    </source>
</evidence>
<keyword evidence="5 7" id="KW-0456">Lyase</keyword>
<reference evidence="10" key="1">
    <citation type="submission" date="2015-07" db="EMBL/GenBank/DDBJ databases">
        <authorList>
            <consortium name="Consortium for Microbial Forensics and Genomics (microFORGE)"/>
            <person name="Knight B.M."/>
            <person name="Roberts D.P."/>
            <person name="Lin D."/>
            <person name="Hari K."/>
            <person name="Fletcher J."/>
            <person name="Melcher U."/>
            <person name="Blagden T."/>
            <person name="Winegar R.A."/>
        </authorList>
    </citation>
    <scope>NUCLEOTIDE SEQUENCE [LARGE SCALE GENOMIC DNA]</scope>
    <source>
        <strain evidence="10">NRRL B-1447</strain>
    </source>
</reference>
<evidence type="ECO:0000256" key="7">
    <source>
        <dbReference type="HAMAP-Rule" id="MF_02065"/>
    </source>
</evidence>
<evidence type="ECO:0000313" key="10">
    <source>
        <dbReference type="Proteomes" id="UP000037084"/>
    </source>
</evidence>
<name>A0A0L8MZF1_STRVG</name>
<feature type="compositionally biased region" description="Basic and acidic residues" evidence="8">
    <location>
        <begin position="1"/>
        <end position="17"/>
    </location>
</feature>
<evidence type="ECO:0000256" key="3">
    <source>
        <dbReference type="ARBA" id="ARBA00022989"/>
    </source>
</evidence>
<feature type="region of interest" description="Disordered" evidence="8">
    <location>
        <begin position="1"/>
        <end position="245"/>
    </location>
</feature>
<comment type="subcellular location">
    <subcellularLocation>
        <location evidence="7">Cell membrane</location>
        <topology evidence="7">Single-pass membrane protein</topology>
    </subcellularLocation>
</comment>
<dbReference type="NCBIfam" id="TIGR00247">
    <property type="entry name" value="endolytic transglycosylase MltG"/>
    <property type="match status" value="1"/>
</dbReference>
<evidence type="ECO:0000256" key="2">
    <source>
        <dbReference type="ARBA" id="ARBA00022692"/>
    </source>
</evidence>
<comment type="function">
    <text evidence="7">Functions as a peptidoglycan terminase that cleaves nascent peptidoglycan strands endolytically to terminate their elongation.</text>
</comment>
<dbReference type="EMBL" id="LGUV01000072">
    <property type="protein sequence ID" value="KOG55821.1"/>
    <property type="molecule type" value="Genomic_DNA"/>
</dbReference>
<sequence length="604" mass="66615">MTEYGRGRGPEPWHPEDPLYGDQGWTGHQTQQGQVPYGGAPQQEFPQEPQYQQQYPQHQQYQQYPEHQQQFPQEPQYEQGQYGQQQYQQGQYQQGQYPQPAQPQPQQYAQQQPQQYADQQQAYAQQQAQPQQPQPVYDSQGWDTGQVQYTSAVQTGPYAGVDPYTQQPVTDYPGEAPDHYSTEDAYAPPQPPGRRHLEPEPVEEEEEPESGLLTAGGGRDGEDDGDEPGDGRRGGRSKGGSPKKRSGMACLVAAVVIIGVVGGGGYYGYNYIKARFSSAEDFAGEGTGEIVEVEIPKGSGLMQMGMILKKAGVVASGQAFADAAAKLPPGKAIQAGVYPLRKKMSAASAVEVMSDPSKLNVITVTEGMRNSSVYAAIDKKLGQQEGTTAEIAKREVKNLGLPAWANNNPKLIDPLEGFLYPARYDLSKDSTPDSLLKQMVKNATDKYAELGIEGKAKELGLENPLQVVTVASLVNAEGKNHDDFRKMAEVVYNRLKKTNDVTNQKLQFDSTYNYVKNQSEINFNLKEAQAFDNPYNTHFIKGLPTGPINNPGLDALTATLSPDHGGWMFFVSVDGHTTTFTKTYEEHTKLADEFQERQKQKNGG</sequence>
<dbReference type="PANTHER" id="PTHR30518:SF2">
    <property type="entry name" value="ENDOLYTIC MUREIN TRANSGLYCOSYLASE"/>
    <property type="match status" value="1"/>
</dbReference>
<dbReference type="PATRIC" id="fig|1961.12.peg.2179"/>
<dbReference type="GO" id="GO:0005886">
    <property type="term" value="C:plasma membrane"/>
    <property type="evidence" value="ECO:0007669"/>
    <property type="project" value="UniProtKB-SubCell"/>
</dbReference>
<protein>
    <recommendedName>
        <fullName evidence="7">Endolytic murein transglycosylase</fullName>
        <ecNumber evidence="7">4.2.2.29</ecNumber>
    </recommendedName>
    <alternativeName>
        <fullName evidence="7">Peptidoglycan lytic transglycosylase</fullName>
    </alternativeName>
    <alternativeName>
        <fullName evidence="7">Peptidoglycan polymerization terminase</fullName>
    </alternativeName>
</protein>
<proteinExistence type="inferred from homology"/>
<dbReference type="Proteomes" id="UP000037084">
    <property type="component" value="Unassembled WGS sequence"/>
</dbReference>
<keyword evidence="4 7" id="KW-0472">Membrane</keyword>
<dbReference type="PANTHER" id="PTHR30518">
    <property type="entry name" value="ENDOLYTIC MUREIN TRANSGLYCOSYLASE"/>
    <property type="match status" value="1"/>
</dbReference>
<keyword evidence="2 7" id="KW-0812">Transmembrane</keyword>
<gene>
    <name evidence="7" type="primary">mltG</name>
    <name evidence="9" type="ORF">ADK75_09465</name>
</gene>
<feature type="compositionally biased region" description="Low complexity" evidence="8">
    <location>
        <begin position="21"/>
        <end position="135"/>
    </location>
</feature>
<evidence type="ECO:0000313" key="9">
    <source>
        <dbReference type="EMBL" id="KOG55821.1"/>
    </source>
</evidence>
<dbReference type="GO" id="GO:0009252">
    <property type="term" value="P:peptidoglycan biosynthetic process"/>
    <property type="evidence" value="ECO:0007669"/>
    <property type="project" value="UniProtKB-UniRule"/>
</dbReference>